<sequence>MNELPPHATQLRAAMTGPPQDAGWSGGLWTACAQLTSAELGMLLPLAYRTLAAEDAPDHARQVAREVTWTKVQPSFTSLSLTELFLALAESPRPRDVRFAAGGLLRCTEAWDEEALRKPAAALVEVAGRKADETADAALAVAPLAGPDAERELAGRLRELYADSPLRSAEIEVLLATGPRERALVAEDRRYAPLTGEWPLLTDAALGPAAEGLHTELARRVLSTAADHLAALHAGRIPYAADKAFTASDTDTLWRAARRALRRDEPWAGQLLATLLPHSAVAPTTAKTLPSQAACIGLAQAVEAHPTPEAVAALREARRVVRHAGVTKKLDRTLRRAERNLARRPELALRLTDLGLDADGVRRLPCGPYTAVLTVGEEATLAWESADGRALKALPAAARRDHPDEVAAARDLLAKARAQIRTLIRGVEGGYLEGTVHRYDRWREALDQSAVVRGTARRLIWEVEHAPGEWRAVLPAAEPADDAPEPAGSAAVRLWHPARATAAERHYWRDRIAELGLRQPFRQAYREHYRPEDTGESATGESATGESVTTGDGGGTGSAHSTIMFHGHLLRIEAVLGLAVRQGWNIEDDVLVLPVGELTACFVIAGSLYPGASGWAEAMEVKLFRADGSPQPLAEVDAVRLSEILRAVDLLVSAGSFGWCETHAHEPGAWQQLNRLYDQPLGEGARMRREALRRILAAQIASGRVELGARQLVLDGRYAVHLATGRVTRDGDPVEITLPTGRRAVPLPFLPYDETLLERVVRTVEHLM</sequence>
<dbReference type="Pfam" id="PF13569">
    <property type="entry name" value="DUF4132"/>
    <property type="match status" value="1"/>
</dbReference>
<dbReference type="EMBL" id="JAERRI010000010">
    <property type="protein sequence ID" value="MBL1091542.1"/>
    <property type="molecule type" value="Genomic_DNA"/>
</dbReference>
<evidence type="ECO:0000313" key="3">
    <source>
        <dbReference type="EMBL" id="MBL1091542.1"/>
    </source>
</evidence>
<feature type="domain" description="DUF4132" evidence="2">
    <location>
        <begin position="388"/>
        <end position="539"/>
    </location>
</feature>
<dbReference type="Proteomes" id="UP000629371">
    <property type="component" value="Unassembled WGS sequence"/>
</dbReference>
<evidence type="ECO:0000259" key="2">
    <source>
        <dbReference type="Pfam" id="PF13569"/>
    </source>
</evidence>
<keyword evidence="4" id="KW-1185">Reference proteome</keyword>
<dbReference type="InterPro" id="IPR025406">
    <property type="entry name" value="DUF4132"/>
</dbReference>
<reference evidence="3 4" key="1">
    <citation type="submission" date="2021-01" db="EMBL/GenBank/DDBJ databases">
        <title>WGS of actinomycetes isolated from Thailand.</title>
        <authorList>
            <person name="Thawai C."/>
        </authorList>
    </citation>
    <scope>NUCLEOTIDE SEQUENCE [LARGE SCALE GENOMIC DNA]</scope>
    <source>
        <strain evidence="3 4">CH9-7</strain>
    </source>
</reference>
<evidence type="ECO:0000313" key="4">
    <source>
        <dbReference type="Proteomes" id="UP000629371"/>
    </source>
</evidence>
<dbReference type="RefSeq" id="WP_201806144.1">
    <property type="nucleotide sequence ID" value="NZ_JAERRI010000010.1"/>
</dbReference>
<protein>
    <submittedName>
        <fullName evidence="3">DUF4132 domain-containing protein</fullName>
    </submittedName>
</protein>
<proteinExistence type="predicted"/>
<accession>A0ABS1MUU1</accession>
<evidence type="ECO:0000256" key="1">
    <source>
        <dbReference type="SAM" id="MobiDB-lite"/>
    </source>
</evidence>
<organism evidence="3 4">
    <name type="scientific">Streptomyces siderophoricus</name>
    <dbReference type="NCBI Taxonomy" id="2802281"/>
    <lineage>
        <taxon>Bacteria</taxon>
        <taxon>Bacillati</taxon>
        <taxon>Actinomycetota</taxon>
        <taxon>Actinomycetes</taxon>
        <taxon>Kitasatosporales</taxon>
        <taxon>Streptomycetaceae</taxon>
        <taxon>Streptomyces</taxon>
    </lineage>
</organism>
<name>A0ABS1MUU1_9ACTN</name>
<gene>
    <name evidence="3" type="ORF">JK360_19445</name>
</gene>
<comment type="caution">
    <text evidence="3">The sequence shown here is derived from an EMBL/GenBank/DDBJ whole genome shotgun (WGS) entry which is preliminary data.</text>
</comment>
<feature type="region of interest" description="Disordered" evidence="1">
    <location>
        <begin position="529"/>
        <end position="557"/>
    </location>
</feature>